<proteinExistence type="predicted"/>
<accession>A0A4R7I372</accession>
<dbReference type="SUPFAM" id="SSF102405">
    <property type="entry name" value="MCP/YpsA-like"/>
    <property type="match status" value="1"/>
</dbReference>
<dbReference type="InterPro" id="IPR052341">
    <property type="entry name" value="LOG_family_nucleotidases"/>
</dbReference>
<reference evidence="1 2" key="1">
    <citation type="submission" date="2019-03" db="EMBL/GenBank/DDBJ databases">
        <title>Sequencing the genomes of 1000 actinobacteria strains.</title>
        <authorList>
            <person name="Klenk H.-P."/>
        </authorList>
    </citation>
    <scope>NUCLEOTIDE SEQUENCE [LARGE SCALE GENOMIC DNA]</scope>
    <source>
        <strain evidence="1 2">DSM 18936</strain>
    </source>
</reference>
<dbReference type="GO" id="GO:0005829">
    <property type="term" value="C:cytosol"/>
    <property type="evidence" value="ECO:0007669"/>
    <property type="project" value="TreeGrafter"/>
</dbReference>
<dbReference type="Proteomes" id="UP000294558">
    <property type="component" value="Unassembled WGS sequence"/>
</dbReference>
<keyword evidence="2" id="KW-1185">Reference proteome</keyword>
<name>A0A4R7I372_9ACTN</name>
<comment type="caution">
    <text evidence="1">The sequence shown here is derived from an EMBL/GenBank/DDBJ whole genome shotgun (WGS) entry which is preliminary data.</text>
</comment>
<dbReference type="RefSeq" id="WP_133870267.1">
    <property type="nucleotide sequence ID" value="NZ_SOAU01000001.1"/>
</dbReference>
<evidence type="ECO:0000313" key="1">
    <source>
        <dbReference type="EMBL" id="TDT18021.1"/>
    </source>
</evidence>
<dbReference type="PANTHER" id="PTHR43393:SF3">
    <property type="entry name" value="LYSINE DECARBOXYLASE-LIKE PROTEIN"/>
    <property type="match status" value="1"/>
</dbReference>
<evidence type="ECO:0000313" key="2">
    <source>
        <dbReference type="Proteomes" id="UP000294558"/>
    </source>
</evidence>
<organism evidence="1 2">
    <name type="scientific">Ilumatobacter fluminis</name>
    <dbReference type="NCBI Taxonomy" id="467091"/>
    <lineage>
        <taxon>Bacteria</taxon>
        <taxon>Bacillati</taxon>
        <taxon>Actinomycetota</taxon>
        <taxon>Acidimicrobiia</taxon>
        <taxon>Acidimicrobiales</taxon>
        <taxon>Ilumatobacteraceae</taxon>
        <taxon>Ilumatobacter</taxon>
    </lineage>
</organism>
<dbReference type="Gene3D" id="3.40.50.450">
    <property type="match status" value="1"/>
</dbReference>
<dbReference type="AlphaFoldDB" id="A0A4R7I372"/>
<dbReference type="OrthoDB" id="9807160at2"/>
<dbReference type="EMBL" id="SOAU01000001">
    <property type="protein sequence ID" value="TDT18021.1"/>
    <property type="molecule type" value="Genomic_DNA"/>
</dbReference>
<protein>
    <submittedName>
        <fullName evidence="1">Putative Rossmann-fold nucleotide-binding protein</fullName>
    </submittedName>
</protein>
<dbReference type="PANTHER" id="PTHR43393">
    <property type="entry name" value="CYTOKININ RIBOSIDE 5'-MONOPHOSPHATE PHOSPHORIBOHYDROLASE"/>
    <property type="match status" value="1"/>
</dbReference>
<gene>
    <name evidence="1" type="ORF">BDK89_3635</name>
</gene>
<sequence length="376" mass="41613">MIEIVTVDAAVDWAALPPPRPPAAFRALDLRDAAGFEHGSFDGCVFLSCLLTPAQAGFLTTTGATIVRDRPDRPYTLHRRQLYSPDELFAGFDPDRADGYATTFDARVYRHWERTGRQHPPFIDESLARRLHDHSLTEALHDALAGTRPVAIMGGHGLERSAPGYAAVARIARTLTRDGYTMLSGGGPGAMEATHLGAWMAHFPDDELDAAIRVLAPRPDGAEPNREYADPDWLHRAMAVRERWPILEPTYDSIGIPTWMYGHEPPAAFATKIAKYFANSVREEGLLAVATYGVLFTRGSAGTVQEIFQEATQNHYESYGEPSPMVLIDVDYWTTTLPVWPLLGALADGRAYRALLTITDDEHEAVATIRSYEPRR</sequence>